<keyword evidence="9" id="KW-0460">Magnesium</keyword>
<evidence type="ECO:0000256" key="10">
    <source>
        <dbReference type="ARBA" id="ARBA00032441"/>
    </source>
</evidence>
<evidence type="ECO:0000256" key="8">
    <source>
        <dbReference type="ARBA" id="ARBA00022840"/>
    </source>
</evidence>
<keyword evidence="6" id="KW-0479">Metal-binding</keyword>
<keyword evidence="5" id="KW-0819">tRNA processing</keyword>
<sequence length="169" mass="19216">MRSRLKCGERVWRLNTLRIDVPHQNFADMQHLAEQIADLVAPRAVVLLNGPLGAGKTTWVQAMCRRLGVRESVTSPTFDLLHIYQAEGLTIYHVDGYRLTQCAEWEVLDLPNPLGVNTVILAEWAEVLRPVYPERLEVTLRLENGGTSRGVMLWGVGPEWTERLRGFTR</sequence>
<evidence type="ECO:0000256" key="3">
    <source>
        <dbReference type="ARBA" id="ARBA00019010"/>
    </source>
</evidence>
<keyword evidence="4" id="KW-0963">Cytoplasm</keyword>
<keyword evidence="11" id="KW-0808">Transferase</keyword>
<keyword evidence="8" id="KW-0067">ATP-binding</keyword>
<dbReference type="PANTHER" id="PTHR33540:SF2">
    <property type="entry name" value="TRNA THREONYLCARBAMOYLADENOSINE BIOSYNTHESIS PROTEIN TSAE"/>
    <property type="match status" value="1"/>
</dbReference>
<dbReference type="GO" id="GO:0016740">
    <property type="term" value="F:transferase activity"/>
    <property type="evidence" value="ECO:0007669"/>
    <property type="project" value="UniProtKB-KW"/>
</dbReference>
<keyword evidence="7" id="KW-0547">Nucleotide-binding</keyword>
<dbReference type="GO" id="GO:0005737">
    <property type="term" value="C:cytoplasm"/>
    <property type="evidence" value="ECO:0007669"/>
    <property type="project" value="UniProtKB-SubCell"/>
</dbReference>
<accession>A0A2T2WDZ5</accession>
<evidence type="ECO:0000313" key="12">
    <source>
        <dbReference type="Proteomes" id="UP000241848"/>
    </source>
</evidence>
<evidence type="ECO:0000313" key="11">
    <source>
        <dbReference type="EMBL" id="PSR20454.1"/>
    </source>
</evidence>
<name>A0A2T2WDZ5_9FIRM</name>
<evidence type="ECO:0000256" key="1">
    <source>
        <dbReference type="ARBA" id="ARBA00004496"/>
    </source>
</evidence>
<dbReference type="GO" id="GO:0002949">
    <property type="term" value="P:tRNA threonylcarbamoyladenosine modification"/>
    <property type="evidence" value="ECO:0007669"/>
    <property type="project" value="InterPro"/>
</dbReference>
<evidence type="ECO:0000256" key="5">
    <source>
        <dbReference type="ARBA" id="ARBA00022694"/>
    </source>
</evidence>
<dbReference type="AlphaFoldDB" id="A0A2T2WDZ5"/>
<comment type="similarity">
    <text evidence="2">Belongs to the TsaE family.</text>
</comment>
<dbReference type="Gene3D" id="3.40.50.300">
    <property type="entry name" value="P-loop containing nucleotide triphosphate hydrolases"/>
    <property type="match status" value="1"/>
</dbReference>
<comment type="caution">
    <text evidence="11">The sequence shown here is derived from an EMBL/GenBank/DDBJ whole genome shotgun (WGS) entry which is preliminary data.</text>
</comment>
<protein>
    <recommendedName>
        <fullName evidence="3">tRNA threonylcarbamoyladenosine biosynthesis protein TsaE</fullName>
    </recommendedName>
    <alternativeName>
        <fullName evidence="10">t(6)A37 threonylcarbamoyladenosine biosynthesis protein TsaE</fullName>
    </alternativeName>
</protein>
<dbReference type="NCBIfam" id="TIGR00150">
    <property type="entry name" value="T6A_YjeE"/>
    <property type="match status" value="1"/>
</dbReference>
<evidence type="ECO:0000256" key="2">
    <source>
        <dbReference type="ARBA" id="ARBA00007599"/>
    </source>
</evidence>
<evidence type="ECO:0000256" key="7">
    <source>
        <dbReference type="ARBA" id="ARBA00022741"/>
    </source>
</evidence>
<organism evidence="11 12">
    <name type="scientific">Sulfobacillus acidophilus</name>
    <dbReference type="NCBI Taxonomy" id="53633"/>
    <lineage>
        <taxon>Bacteria</taxon>
        <taxon>Bacillati</taxon>
        <taxon>Bacillota</taxon>
        <taxon>Clostridia</taxon>
        <taxon>Eubacteriales</taxon>
        <taxon>Clostridiales Family XVII. Incertae Sedis</taxon>
        <taxon>Sulfobacillus</taxon>
    </lineage>
</organism>
<dbReference type="InterPro" id="IPR003442">
    <property type="entry name" value="T6A_TsaE"/>
</dbReference>
<proteinExistence type="inferred from homology"/>
<dbReference type="Pfam" id="PF02367">
    <property type="entry name" value="TsaE"/>
    <property type="match status" value="1"/>
</dbReference>
<comment type="subcellular location">
    <subcellularLocation>
        <location evidence="1">Cytoplasm</location>
    </subcellularLocation>
</comment>
<evidence type="ECO:0000256" key="4">
    <source>
        <dbReference type="ARBA" id="ARBA00022490"/>
    </source>
</evidence>
<dbReference type="PANTHER" id="PTHR33540">
    <property type="entry name" value="TRNA THREONYLCARBAMOYLADENOSINE BIOSYNTHESIS PROTEIN TSAE"/>
    <property type="match status" value="1"/>
</dbReference>
<dbReference type="InterPro" id="IPR027417">
    <property type="entry name" value="P-loop_NTPase"/>
</dbReference>
<reference evidence="11 12" key="1">
    <citation type="journal article" date="2014" name="BMC Genomics">
        <title>Comparison of environmental and isolate Sulfobacillus genomes reveals diverse carbon, sulfur, nitrogen, and hydrogen metabolisms.</title>
        <authorList>
            <person name="Justice N.B."/>
            <person name="Norman A."/>
            <person name="Brown C.T."/>
            <person name="Singh A."/>
            <person name="Thomas B.C."/>
            <person name="Banfield J.F."/>
        </authorList>
    </citation>
    <scope>NUCLEOTIDE SEQUENCE [LARGE SCALE GENOMIC DNA]</scope>
    <source>
        <strain evidence="11">AMDSBA3</strain>
    </source>
</reference>
<dbReference type="EMBL" id="PXYV01000062">
    <property type="protein sequence ID" value="PSR20454.1"/>
    <property type="molecule type" value="Genomic_DNA"/>
</dbReference>
<evidence type="ECO:0000256" key="6">
    <source>
        <dbReference type="ARBA" id="ARBA00022723"/>
    </source>
</evidence>
<evidence type="ECO:0000256" key="9">
    <source>
        <dbReference type="ARBA" id="ARBA00022842"/>
    </source>
</evidence>
<dbReference type="GO" id="GO:0005524">
    <property type="term" value="F:ATP binding"/>
    <property type="evidence" value="ECO:0007669"/>
    <property type="project" value="UniProtKB-KW"/>
</dbReference>
<dbReference type="GO" id="GO:0046872">
    <property type="term" value="F:metal ion binding"/>
    <property type="evidence" value="ECO:0007669"/>
    <property type="project" value="UniProtKB-KW"/>
</dbReference>
<dbReference type="SUPFAM" id="SSF52540">
    <property type="entry name" value="P-loop containing nucleoside triphosphate hydrolases"/>
    <property type="match status" value="1"/>
</dbReference>
<dbReference type="Proteomes" id="UP000241848">
    <property type="component" value="Unassembled WGS sequence"/>
</dbReference>
<gene>
    <name evidence="11" type="ORF">C7B45_14900</name>
</gene>